<reference evidence="2 3" key="1">
    <citation type="submission" date="2016-08" db="EMBL/GenBank/DDBJ databases">
        <authorList>
            <person name="Seilhamer J.J."/>
        </authorList>
    </citation>
    <scope>NUCLEOTIDE SEQUENCE [LARGE SCALE GENOMIC DNA]</scope>
    <source>
        <strain evidence="2 3">A37T2</strain>
    </source>
</reference>
<dbReference type="AlphaFoldDB" id="A0A1C4EUQ0"/>
<feature type="transmembrane region" description="Helical" evidence="1">
    <location>
        <begin position="47"/>
        <end position="66"/>
    </location>
</feature>
<dbReference type="InterPro" id="IPR023298">
    <property type="entry name" value="ATPase_P-typ_TM_dom_sf"/>
</dbReference>
<accession>A0A1C4EUQ0</accession>
<proteinExistence type="predicted"/>
<dbReference type="OrthoDB" id="9909248at2"/>
<evidence type="ECO:0000313" key="3">
    <source>
        <dbReference type="Proteomes" id="UP000242818"/>
    </source>
</evidence>
<keyword evidence="3" id="KW-1185">Reference proteome</keyword>
<protein>
    <submittedName>
        <fullName evidence="2">Uncharacterized protein</fullName>
    </submittedName>
</protein>
<feature type="transmembrane region" description="Helical" evidence="1">
    <location>
        <begin position="119"/>
        <end position="138"/>
    </location>
</feature>
<gene>
    <name evidence="2" type="ORF">GA0116948_11019</name>
</gene>
<sequence>MTSRKLIPYYCTILAFIGMYTLTMLMPDYALGLHYKVGWSSTGRIPLHANIFIFGLVGVLLLINLLEMFSTNHDLFILRLLKSLFTILIVYIGSALVFYCLHTHVWNMYYADKEAPARVFLGTALLCCVVSLTTLDIVKTLLLQMVERTRIHQRIPAWLRFEPDIED</sequence>
<organism evidence="2 3">
    <name type="scientific">Chitinophaga costaii</name>
    <dbReference type="NCBI Taxonomy" id="1335309"/>
    <lineage>
        <taxon>Bacteria</taxon>
        <taxon>Pseudomonadati</taxon>
        <taxon>Bacteroidota</taxon>
        <taxon>Chitinophagia</taxon>
        <taxon>Chitinophagales</taxon>
        <taxon>Chitinophagaceae</taxon>
        <taxon>Chitinophaga</taxon>
    </lineage>
</organism>
<keyword evidence="1" id="KW-1133">Transmembrane helix</keyword>
<evidence type="ECO:0000256" key="1">
    <source>
        <dbReference type="SAM" id="Phobius"/>
    </source>
</evidence>
<dbReference type="RefSeq" id="WP_089713289.1">
    <property type="nucleotide sequence ID" value="NZ_FMAR01000010.1"/>
</dbReference>
<name>A0A1C4EUQ0_9BACT</name>
<keyword evidence="1" id="KW-0812">Transmembrane</keyword>
<feature type="transmembrane region" description="Helical" evidence="1">
    <location>
        <begin position="7"/>
        <end position="27"/>
    </location>
</feature>
<dbReference type="Proteomes" id="UP000242818">
    <property type="component" value="Unassembled WGS sequence"/>
</dbReference>
<dbReference type="SUPFAM" id="SSF81665">
    <property type="entry name" value="Calcium ATPase, transmembrane domain M"/>
    <property type="match status" value="1"/>
</dbReference>
<dbReference type="EMBL" id="FMAR01000010">
    <property type="protein sequence ID" value="SCC47369.1"/>
    <property type="molecule type" value="Genomic_DNA"/>
</dbReference>
<evidence type="ECO:0000313" key="2">
    <source>
        <dbReference type="EMBL" id="SCC47369.1"/>
    </source>
</evidence>
<keyword evidence="1" id="KW-0472">Membrane</keyword>
<feature type="transmembrane region" description="Helical" evidence="1">
    <location>
        <begin position="78"/>
        <end position="99"/>
    </location>
</feature>